<evidence type="ECO:0000313" key="3">
    <source>
        <dbReference type="Proteomes" id="UP000326837"/>
    </source>
</evidence>
<dbReference type="KEGG" id="lpav:PLANPX_5213"/>
<dbReference type="RefSeq" id="WP_152100945.1">
    <property type="nucleotide sequence ID" value="NZ_AP021861.1"/>
</dbReference>
<organism evidence="2 3">
    <name type="scientific">Lacipirellula parvula</name>
    <dbReference type="NCBI Taxonomy" id="2650471"/>
    <lineage>
        <taxon>Bacteria</taxon>
        <taxon>Pseudomonadati</taxon>
        <taxon>Planctomycetota</taxon>
        <taxon>Planctomycetia</taxon>
        <taxon>Pirellulales</taxon>
        <taxon>Lacipirellulaceae</taxon>
        <taxon>Lacipirellula</taxon>
    </lineage>
</organism>
<gene>
    <name evidence="2" type="ORF">PLANPX_5213</name>
</gene>
<feature type="signal peptide" evidence="1">
    <location>
        <begin position="1"/>
        <end position="23"/>
    </location>
</feature>
<dbReference type="Proteomes" id="UP000326837">
    <property type="component" value="Chromosome"/>
</dbReference>
<evidence type="ECO:0008006" key="4">
    <source>
        <dbReference type="Google" id="ProtNLM"/>
    </source>
</evidence>
<keyword evidence="1" id="KW-0732">Signal</keyword>
<protein>
    <recommendedName>
        <fullName evidence="4">PEP-CTERM protein-sorting domain-containing protein</fullName>
    </recommendedName>
</protein>
<dbReference type="EMBL" id="AP021861">
    <property type="protein sequence ID" value="BBO35601.1"/>
    <property type="molecule type" value="Genomic_DNA"/>
</dbReference>
<evidence type="ECO:0000313" key="2">
    <source>
        <dbReference type="EMBL" id="BBO35601.1"/>
    </source>
</evidence>
<evidence type="ECO:0000256" key="1">
    <source>
        <dbReference type="SAM" id="SignalP"/>
    </source>
</evidence>
<name>A0A5K7XKC7_9BACT</name>
<feature type="chain" id="PRO_5025070765" description="PEP-CTERM protein-sorting domain-containing protein" evidence="1">
    <location>
        <begin position="24"/>
        <end position="579"/>
    </location>
</feature>
<dbReference type="AlphaFoldDB" id="A0A5K7XKC7"/>
<reference evidence="3" key="1">
    <citation type="submission" date="2019-10" db="EMBL/GenBank/DDBJ databases">
        <title>Lacipirellula parvula gen. nov., sp. nov., representing a lineage of planctomycetes widespread in freshwater anoxic habitats, and description of the family Lacipirellulaceae.</title>
        <authorList>
            <person name="Dedysh S.N."/>
            <person name="Kulichevskaya I.S."/>
            <person name="Beletsky A.V."/>
            <person name="Rakitin A.L."/>
            <person name="Mardanov A.V."/>
            <person name="Ivanova A.A."/>
            <person name="Saltykova V.X."/>
            <person name="Rijpstra W.I.C."/>
            <person name="Sinninghe Damste J.S."/>
            <person name="Ravin N.V."/>
        </authorList>
    </citation>
    <scope>NUCLEOTIDE SEQUENCE [LARGE SCALE GENOMIC DNA]</scope>
    <source>
        <strain evidence="3">PX69</strain>
    </source>
</reference>
<keyword evidence="3" id="KW-1185">Reference proteome</keyword>
<proteinExistence type="predicted"/>
<accession>A0A5K7XKC7</accession>
<sequence>MKLKVRYALAALAALGLAAPATAAVVHSNPITGSNPGLVSPYTTGQTVAANLSASGIGHGAGATGTSANDRYAANSWNTTSLDNTAYFDWTLSPSSGFSIDFASLTGNWQRSSTGPSSYSLRSSLDGYGADLVTGSIGGSGTAEAFNLSLASATLNSVVAPITFRLYAWGTTNSGGTFSINDFSFDAAIAAVATGNNSVITGPVPQSFGRVMVGQTPSINFNLAKTGSDATTYAATANNNGVVVTADGAIASGSQSENVSLQLQNNANGSANTGVKAFSVAVDNLAATSAAAGQGSADPNDAVAVSATVVANRVLAASQVDLGSVIVGVATPSQLTTVTTTGDDNNNTRVTLNGGSATDSFVTVAAAATQLFDNSADSTARGVAGTFATAGAKSGSVALAVTGEGLAGEAVQSAAVDYVATAFDPSAAAFLSNAGTTLTLDFGTVLQGSGVHSLGDAIYNVLQTLDYTAGLDLDSVLGSGDLSVLSADLVSGAFTNRAAGQTNAFDFLASFDGNAPIGTYSTTYTLGFSDADGIAGASSFGAQQLTLQLTGTVGVPEPSTFVMGLAGCVALLRCRRMLA</sequence>